<dbReference type="AlphaFoldDB" id="A0A365K6P5"/>
<accession>A0A365K6P5</accession>
<dbReference type="EMBL" id="QLZQ01000002">
    <property type="protein sequence ID" value="RAZ68316.1"/>
    <property type="molecule type" value="Genomic_DNA"/>
</dbReference>
<sequence>MKRRLSSGIEWIQDINVINYIRLVIKKKKTANNQKIFPGRKKQEGCGATSKLLIIEGVRLILLKYELIVHLHFRVSGKGVHEWSYTYG</sequence>
<gene>
    <name evidence="1" type="ORF">DP119_06510</name>
</gene>
<comment type="caution">
    <text evidence="1">The sequence shown here is derived from an EMBL/GenBank/DDBJ whole genome shotgun (WGS) entry which is preliminary data.</text>
</comment>
<dbReference type="Proteomes" id="UP000251869">
    <property type="component" value="Unassembled WGS sequence"/>
</dbReference>
<evidence type="ECO:0000313" key="1">
    <source>
        <dbReference type="EMBL" id="RAZ68316.1"/>
    </source>
</evidence>
<protein>
    <submittedName>
        <fullName evidence="1">Uncharacterized protein</fullName>
    </submittedName>
</protein>
<name>A0A365K6P5_9BACL</name>
<keyword evidence="2" id="KW-1185">Reference proteome</keyword>
<organism evidence="1 2">
    <name type="scientific">Planococcus maitriensis</name>
    <dbReference type="NCBI Taxonomy" id="221799"/>
    <lineage>
        <taxon>Bacteria</taxon>
        <taxon>Bacillati</taxon>
        <taxon>Bacillota</taxon>
        <taxon>Bacilli</taxon>
        <taxon>Bacillales</taxon>
        <taxon>Caryophanaceae</taxon>
        <taxon>Planococcus</taxon>
    </lineage>
</organism>
<reference evidence="1 2" key="1">
    <citation type="submission" date="2018-06" db="EMBL/GenBank/DDBJ databases">
        <title>The draft genome sequences of strains SCU63 and S1.</title>
        <authorList>
            <person name="Gan L."/>
        </authorList>
    </citation>
    <scope>NUCLEOTIDE SEQUENCE [LARGE SCALE GENOMIC DNA]</scope>
    <source>
        <strain evidence="1 2">S1</strain>
    </source>
</reference>
<proteinExistence type="predicted"/>
<evidence type="ECO:0000313" key="2">
    <source>
        <dbReference type="Proteomes" id="UP000251869"/>
    </source>
</evidence>